<sequence>MAGKGTPVQSNNLSRRALRKNLTFRLNQLHSKFKIDRSLAVGNQFEYIPVADDEQLVSESAGFIAYNVWRKHADSLKSIFHLPRAQALMAPGVRVTGVFRSPAFNWLDMNRMSMQQTYDFLRRTSHKVSRGQFILNSDIYKLLTNFNHIQEMDDEAIRQYNLIRAKWFAQLMEEHARQDNSRGKNILSSVENGTPQGGI</sequence>
<feature type="region of interest" description="Disordered" evidence="1">
    <location>
        <begin position="179"/>
        <end position="199"/>
    </location>
</feature>
<dbReference type="RefSeq" id="XP_056045701.1">
    <property type="nucleotide sequence ID" value="XM_056187130.1"/>
</dbReference>
<keyword evidence="3" id="KW-1185">Reference proteome</keyword>
<organism evidence="2 3">
    <name type="scientific">Lipomyces tetrasporus</name>
    <dbReference type="NCBI Taxonomy" id="54092"/>
    <lineage>
        <taxon>Eukaryota</taxon>
        <taxon>Fungi</taxon>
        <taxon>Dikarya</taxon>
        <taxon>Ascomycota</taxon>
        <taxon>Saccharomycotina</taxon>
        <taxon>Lipomycetes</taxon>
        <taxon>Lipomycetales</taxon>
        <taxon>Lipomycetaceae</taxon>
        <taxon>Lipomyces</taxon>
    </lineage>
</organism>
<accession>A0AAD7VUR0</accession>
<feature type="compositionally biased region" description="Polar residues" evidence="1">
    <location>
        <begin position="186"/>
        <end position="199"/>
    </location>
</feature>
<gene>
    <name evidence="2" type="ORF">POJ06DRAFT_249197</name>
</gene>
<evidence type="ECO:0000313" key="3">
    <source>
        <dbReference type="Proteomes" id="UP001217417"/>
    </source>
</evidence>
<dbReference type="Proteomes" id="UP001217417">
    <property type="component" value="Unassembled WGS sequence"/>
</dbReference>
<dbReference type="GeneID" id="80882296"/>
<proteinExistence type="predicted"/>
<reference evidence="2" key="1">
    <citation type="submission" date="2023-03" db="EMBL/GenBank/DDBJ databases">
        <title>Near-Complete genome sequence of Lipomyces tetrasporous NRRL Y-64009, an oleaginous yeast capable of growing on lignocellulosic hydrolysates.</title>
        <authorList>
            <consortium name="Lawrence Berkeley National Laboratory"/>
            <person name="Jagtap S.S."/>
            <person name="Liu J.-J."/>
            <person name="Walukiewicz H.E."/>
            <person name="Pangilinan J."/>
            <person name="Lipzen A."/>
            <person name="Ahrendt S."/>
            <person name="Koriabine M."/>
            <person name="Cobaugh K."/>
            <person name="Salamov A."/>
            <person name="Yoshinaga Y."/>
            <person name="Ng V."/>
            <person name="Daum C."/>
            <person name="Grigoriev I.V."/>
            <person name="Slininger P.J."/>
            <person name="Dien B.S."/>
            <person name="Jin Y.-S."/>
            <person name="Rao C.V."/>
        </authorList>
    </citation>
    <scope>NUCLEOTIDE SEQUENCE</scope>
    <source>
        <strain evidence="2">NRRL Y-64009</strain>
    </source>
</reference>
<evidence type="ECO:0000313" key="2">
    <source>
        <dbReference type="EMBL" id="KAJ8102251.1"/>
    </source>
</evidence>
<name>A0AAD7VUR0_9ASCO</name>
<evidence type="ECO:0000256" key="1">
    <source>
        <dbReference type="SAM" id="MobiDB-lite"/>
    </source>
</evidence>
<dbReference type="AlphaFoldDB" id="A0AAD7VUR0"/>
<dbReference type="EMBL" id="JARPMG010000003">
    <property type="protein sequence ID" value="KAJ8102251.1"/>
    <property type="molecule type" value="Genomic_DNA"/>
</dbReference>
<comment type="caution">
    <text evidence="2">The sequence shown here is derived from an EMBL/GenBank/DDBJ whole genome shotgun (WGS) entry which is preliminary data.</text>
</comment>
<protein>
    <submittedName>
        <fullName evidence="2">Uncharacterized protein</fullName>
    </submittedName>
</protein>